<evidence type="ECO:0000313" key="1">
    <source>
        <dbReference type="EMBL" id="TCL00330.1"/>
    </source>
</evidence>
<evidence type="ECO:0000313" key="2">
    <source>
        <dbReference type="Proteomes" id="UP000295673"/>
    </source>
</evidence>
<dbReference type="Pfam" id="PF04134">
    <property type="entry name" value="DCC1-like"/>
    <property type="match status" value="1"/>
</dbReference>
<dbReference type="InterPro" id="IPR052927">
    <property type="entry name" value="DCC_oxidoreductase"/>
</dbReference>
<reference evidence="1 2" key="1">
    <citation type="submission" date="2019-03" db="EMBL/GenBank/DDBJ databases">
        <title>Genomic Encyclopedia of Archaeal and Bacterial Type Strains, Phase II (KMG-II): from individual species to whole genera.</title>
        <authorList>
            <person name="Goeker M."/>
        </authorList>
    </citation>
    <scope>NUCLEOTIDE SEQUENCE [LARGE SCALE GENOMIC DNA]</scope>
    <source>
        <strain evidence="1 2">DSM 26433</strain>
    </source>
</reference>
<dbReference type="GO" id="GO:0015035">
    <property type="term" value="F:protein-disulfide reductase activity"/>
    <property type="evidence" value="ECO:0007669"/>
    <property type="project" value="InterPro"/>
</dbReference>
<dbReference type="PANTHER" id="PTHR33639:SF2">
    <property type="entry name" value="DUF393 DOMAIN-CONTAINING PROTEIN"/>
    <property type="match status" value="1"/>
</dbReference>
<dbReference type="InterPro" id="IPR007263">
    <property type="entry name" value="DCC1-like"/>
</dbReference>
<protein>
    <submittedName>
        <fullName evidence="1">Putative DCC family thiol-disulfide oxidoreductase YuxK</fullName>
    </submittedName>
</protein>
<dbReference type="Proteomes" id="UP000295673">
    <property type="component" value="Unassembled WGS sequence"/>
</dbReference>
<dbReference type="RefSeq" id="WP_243694399.1">
    <property type="nucleotide sequence ID" value="NZ_SMGR01000003.1"/>
</dbReference>
<dbReference type="AlphaFoldDB" id="A0A4R1N1U8"/>
<dbReference type="EMBL" id="SMGR01000003">
    <property type="protein sequence ID" value="TCL00330.1"/>
    <property type="molecule type" value="Genomic_DNA"/>
</dbReference>
<accession>A0A4R1N1U8</accession>
<name>A0A4R1N1U8_9RHOB</name>
<comment type="caution">
    <text evidence="1">The sequence shown here is derived from an EMBL/GenBank/DDBJ whole genome shotgun (WGS) entry which is preliminary data.</text>
</comment>
<keyword evidence="2" id="KW-1185">Reference proteome</keyword>
<sequence>MTAHLREPFSFESLPEGTRVDRSRILLVMDGQCALCSRAARFIAAHDSDDRVRISPAQSELGQALLLHFGMKPDDPDSWLMLEGGMAYGSLDAVLRLARQLHWGFAVLAPLGWLPVGVQDWIYARIARNRYAVFGRDDLCALPSEALRRRLVE</sequence>
<dbReference type="PANTHER" id="PTHR33639">
    <property type="entry name" value="THIOL-DISULFIDE OXIDOREDUCTASE DCC"/>
    <property type="match status" value="1"/>
</dbReference>
<organism evidence="1 2">
    <name type="scientific">Shimia isoporae</name>
    <dbReference type="NCBI Taxonomy" id="647720"/>
    <lineage>
        <taxon>Bacteria</taxon>
        <taxon>Pseudomonadati</taxon>
        <taxon>Pseudomonadota</taxon>
        <taxon>Alphaproteobacteria</taxon>
        <taxon>Rhodobacterales</taxon>
        <taxon>Roseobacteraceae</taxon>
    </lineage>
</organism>
<gene>
    <name evidence="1" type="ORF">BXY66_2971</name>
</gene>
<proteinExistence type="predicted"/>